<gene>
    <name evidence="2" type="ORF">CryarDRAFT_3253</name>
</gene>
<dbReference type="GO" id="GO:0071949">
    <property type="term" value="F:FAD binding"/>
    <property type="evidence" value="ECO:0007669"/>
    <property type="project" value="InterPro"/>
</dbReference>
<protein>
    <submittedName>
        <fullName evidence="2">2-polyprenyl-6-methoxyphenol hydroxylase-like oxidoreductase</fullName>
    </submittedName>
</protein>
<reference evidence="2 3" key="1">
    <citation type="submission" date="2013-07" db="EMBL/GenBank/DDBJ databases">
        <authorList>
            <consortium name="DOE Joint Genome Institute"/>
            <person name="Eisen J."/>
            <person name="Huntemann M."/>
            <person name="Han J."/>
            <person name="Chen A."/>
            <person name="Kyrpides N."/>
            <person name="Mavromatis K."/>
            <person name="Markowitz V."/>
            <person name="Palaniappan K."/>
            <person name="Ivanova N."/>
            <person name="Schaumberg A."/>
            <person name="Pati A."/>
            <person name="Liolios K."/>
            <person name="Nordberg H.P."/>
            <person name="Cantor M.N."/>
            <person name="Hua S.X."/>
            <person name="Woyke T."/>
        </authorList>
    </citation>
    <scope>NUCLEOTIDE SEQUENCE [LARGE SCALE GENOMIC DNA]</scope>
    <source>
        <strain evidence="2 3">DSM 44712</strain>
    </source>
</reference>
<organism evidence="2 3">
    <name type="scientific">Cryptosporangium arvum DSM 44712</name>
    <dbReference type="NCBI Taxonomy" id="927661"/>
    <lineage>
        <taxon>Bacteria</taxon>
        <taxon>Bacillati</taxon>
        <taxon>Actinomycetota</taxon>
        <taxon>Actinomycetes</taxon>
        <taxon>Cryptosporangiales</taxon>
        <taxon>Cryptosporangiaceae</taxon>
        <taxon>Cryptosporangium</taxon>
    </lineage>
</organism>
<feature type="domain" description="FAD-binding" evidence="1">
    <location>
        <begin position="6"/>
        <end position="323"/>
    </location>
</feature>
<dbReference type="RefSeq" id="WP_035863117.1">
    <property type="nucleotide sequence ID" value="NZ_KK073874.1"/>
</dbReference>
<dbReference type="Gene3D" id="3.30.9.10">
    <property type="entry name" value="D-Amino Acid Oxidase, subunit A, domain 2"/>
    <property type="match status" value="1"/>
</dbReference>
<proteinExistence type="predicted"/>
<sequence length="386" mass="42580">MTGQRRVLVVGLGISGMATAIRLHEAGWTPVVVERSPERRTGGYFVGLFPVGKAAAARLGVLAHMHLRTPPEHHTWTVDRAGRRHHSAGFLDQPGNPEGVMRGDIEEALRKRIEGRIEVRFATVPVAVQQTAEAARVTLLDTGGDRTYEEDYDLVVGADGLRSTVRRLVFGPDEKFMRSMHAIVCAFSLGHQVPGYPDSDQVILAQPGRSLWIFPFRDRTPTALFAYRTRDVDAEFRNDAITTLTSRFAGLDGGGMVAYALDQLRRQPDRLFDSVHQVRMPRWHDGRVVLLGDSAWCLTLYSGMGASAGMIGGVALGDALAAHPDDLPAAFTAWEKRMRPLVRKHQLLAHLKAQFFVPSNPFLAWVRGKVVAVVARRLTAAQRQSA</sequence>
<comment type="caution">
    <text evidence="2">The sequence shown here is derived from an EMBL/GenBank/DDBJ whole genome shotgun (WGS) entry which is preliminary data.</text>
</comment>
<evidence type="ECO:0000259" key="1">
    <source>
        <dbReference type="Pfam" id="PF01494"/>
    </source>
</evidence>
<dbReference type="InterPro" id="IPR002938">
    <property type="entry name" value="FAD-bd"/>
</dbReference>
<keyword evidence="3" id="KW-1185">Reference proteome</keyword>
<dbReference type="Pfam" id="PF01494">
    <property type="entry name" value="FAD_binding_3"/>
    <property type="match status" value="1"/>
</dbReference>
<dbReference type="Proteomes" id="UP000021053">
    <property type="component" value="Unassembled WGS sequence"/>
</dbReference>
<dbReference type="PANTHER" id="PTHR46865">
    <property type="entry name" value="OXIDOREDUCTASE-RELATED"/>
    <property type="match status" value="1"/>
</dbReference>
<dbReference type="SUPFAM" id="SSF51905">
    <property type="entry name" value="FAD/NAD(P)-binding domain"/>
    <property type="match status" value="1"/>
</dbReference>
<evidence type="ECO:0000313" key="3">
    <source>
        <dbReference type="Proteomes" id="UP000021053"/>
    </source>
</evidence>
<dbReference type="PRINTS" id="PR00420">
    <property type="entry name" value="RNGMNOXGNASE"/>
</dbReference>
<dbReference type="InterPro" id="IPR036188">
    <property type="entry name" value="FAD/NAD-bd_sf"/>
</dbReference>
<dbReference type="PATRIC" id="fig|927661.3.peg.3210"/>
<dbReference type="OrthoDB" id="3356051at2"/>
<accession>A0A010ZY20</accession>
<evidence type="ECO:0000313" key="2">
    <source>
        <dbReference type="EMBL" id="EXG82112.1"/>
    </source>
</evidence>
<dbReference type="AlphaFoldDB" id="A0A010ZY20"/>
<dbReference type="HOGENOM" id="CLU_009665_1_0_11"/>
<dbReference type="PANTHER" id="PTHR46865:SF8">
    <property type="entry name" value="POSSIBLE OXIDOREDUCTASE"/>
    <property type="match status" value="1"/>
</dbReference>
<dbReference type="EMBL" id="JFBT01000001">
    <property type="protein sequence ID" value="EXG82112.1"/>
    <property type="molecule type" value="Genomic_DNA"/>
</dbReference>
<dbReference type="Gene3D" id="3.50.50.60">
    <property type="entry name" value="FAD/NAD(P)-binding domain"/>
    <property type="match status" value="1"/>
</dbReference>
<dbReference type="InterPro" id="IPR051704">
    <property type="entry name" value="FAD_aromatic-hydroxylase"/>
</dbReference>
<name>A0A010ZY20_9ACTN</name>